<dbReference type="SUPFAM" id="SSF55874">
    <property type="entry name" value="ATPase domain of HSP90 chaperone/DNA topoisomerase II/histidine kinase"/>
    <property type="match status" value="1"/>
</dbReference>
<keyword evidence="3" id="KW-0597">Phosphoprotein</keyword>
<dbReference type="InterPro" id="IPR015943">
    <property type="entry name" value="WD40/YVTN_repeat-like_dom_sf"/>
</dbReference>
<name>A0A143PJR2_LUTPR</name>
<dbReference type="SUPFAM" id="SSF101898">
    <property type="entry name" value="NHL repeat"/>
    <property type="match status" value="1"/>
</dbReference>
<reference evidence="6" key="2">
    <citation type="submission" date="2016-04" db="EMBL/GenBank/DDBJ databases">
        <title>First Complete Genome Sequence of a Subdivision 6 Acidobacterium.</title>
        <authorList>
            <person name="Huang S."/>
            <person name="Vieira S."/>
            <person name="Bunk B."/>
            <person name="Riedel T."/>
            <person name="Sproeer C."/>
            <person name="Overmann J."/>
        </authorList>
    </citation>
    <scope>NUCLEOTIDE SEQUENCE [LARGE SCALE GENOMIC DNA]</scope>
    <source>
        <strain evidence="6">DSM 100886 HEG_-6_39</strain>
    </source>
</reference>
<dbReference type="InterPro" id="IPR036097">
    <property type="entry name" value="HisK_dim/P_sf"/>
</dbReference>
<accession>A0A143PJR2</accession>
<dbReference type="Pfam" id="PF02518">
    <property type="entry name" value="HATPase_c"/>
    <property type="match status" value="1"/>
</dbReference>
<dbReference type="Gene3D" id="1.10.287.130">
    <property type="match status" value="1"/>
</dbReference>
<proteinExistence type="predicted"/>
<dbReference type="GO" id="GO:0000155">
    <property type="term" value="F:phosphorelay sensor kinase activity"/>
    <property type="evidence" value="ECO:0007669"/>
    <property type="project" value="InterPro"/>
</dbReference>
<gene>
    <name evidence="5" type="primary">fixL_3</name>
    <name evidence="5" type="ORF">LuPra_01935</name>
</gene>
<evidence type="ECO:0000313" key="6">
    <source>
        <dbReference type="Proteomes" id="UP000076079"/>
    </source>
</evidence>
<dbReference type="InterPro" id="IPR036890">
    <property type="entry name" value="HATPase_C_sf"/>
</dbReference>
<dbReference type="STRING" id="1855912.LuPra_01935"/>
<feature type="domain" description="Histidine kinase" evidence="4">
    <location>
        <begin position="835"/>
        <end position="1049"/>
    </location>
</feature>
<sequence>MGVARPPVTTTPIRLVHPSIARAKRCVTIRRMLVLLLAMWGSRGGVALAQEDRPQDYRVARWTTAEGLPQNTINDIVALPNGELWLATFGGVVRFDGNDFRVVDIAGDAGLASNRITALALAGTDAFWYVTQEGHLGRIEGGRARAVIAANRSMPDVIGLLAARGQFYVQTVDGDIWASDGTGPWRVFTRAPGDGTGGFNFLTRSRTGRPWASFGQSVLALTPAGGGAPTPLPVSGLSVAGGIDGELWIGLRNGVAHYINGRVETLDVRPRLEAVITALLYVSDNELWVAGDGTVSHLTTQPDGTWRRAQLPLDLPDSLQIRSLSLDGEGNVWVGTNGRGLYRAHREATRRFGHDVGLGAVEALVSDGRGGAWAAASCAGVFHVDEAGNVEVVLGAGSAGEPSGCENGFAAAPGGDVWIRSLTHIFRVRGTAPHISRLQVTLPDEAGPIVAVPDGTFWVASRSGDVRHVDAERVIEQVALPGPVVSLVMAPDGTLWAGGNGEIFHIPGGRRPVERIGASQGMPRGWVRDILVDPDGTVWIATYGGGLGHLRNGRMARLTMTEGLPDNALSRIIDDRHGRLWLSTNRGAAVLHRTEIAEVLAGTRRVLTPVVLGAERGVQEANFGMPAGFADQSGRMWFGTIDGIVRVDANRFPLNKTPPRVRVDGIFADERRLPLDGVVKIPAGTSRVRLNFGAMALRYPERLRFRYRIDGIDRDWVDVGGQRFATFTPAAPGNHRFLLQARNEDGVWGAAPVAVELAVLPAWWQTGAARLAAVAALVVVIFGLYRIRVQALEVRHHERVQAVEQRRRTEAQASALRTQLEHVSRLALAGELTASLAHEVKQPLQAIVANAEVAQHMVATGHASGVEFSEVLHDIVAQGIRASEVIGELREFLRADHPEMGPLDLSQLVHDMLPLMRREFEDHRVQVRVDLVEPVPAVEGRRVQLEQVIVNLLMNACEALAHVDGPRRVTVSTRVVAGRVEVVVSDNGPGLQADVADRLFEPFVSTKPKGMGMGLAISRSITDAHRGRLTAEASPGGGLTVVMSLPTLSSPSEPEA</sequence>
<dbReference type="Pfam" id="PF00512">
    <property type="entry name" value="HisKA"/>
    <property type="match status" value="1"/>
</dbReference>
<organism evidence="5 6">
    <name type="scientific">Luteitalea pratensis</name>
    <dbReference type="NCBI Taxonomy" id="1855912"/>
    <lineage>
        <taxon>Bacteria</taxon>
        <taxon>Pseudomonadati</taxon>
        <taxon>Acidobacteriota</taxon>
        <taxon>Vicinamibacteria</taxon>
        <taxon>Vicinamibacterales</taxon>
        <taxon>Vicinamibacteraceae</taxon>
        <taxon>Luteitalea</taxon>
    </lineage>
</organism>
<dbReference type="SMART" id="SM00387">
    <property type="entry name" value="HATPase_c"/>
    <property type="match status" value="1"/>
</dbReference>
<dbReference type="PATRIC" id="fig|1813736.3.peg.2032"/>
<protein>
    <recommendedName>
        <fullName evidence="2">histidine kinase</fullName>
        <ecNumber evidence="2">2.7.13.3</ecNumber>
    </recommendedName>
</protein>
<dbReference type="SMART" id="SM00388">
    <property type="entry name" value="HisKA"/>
    <property type="match status" value="1"/>
</dbReference>
<dbReference type="Pfam" id="PF07494">
    <property type="entry name" value="Reg_prop"/>
    <property type="match status" value="2"/>
</dbReference>
<dbReference type="Gene3D" id="3.30.565.10">
    <property type="entry name" value="Histidine kinase-like ATPase, C-terminal domain"/>
    <property type="match status" value="1"/>
</dbReference>
<dbReference type="InterPro" id="IPR011123">
    <property type="entry name" value="Y_Y_Y"/>
</dbReference>
<evidence type="ECO:0000313" key="5">
    <source>
        <dbReference type="EMBL" id="AMY08731.1"/>
    </source>
</evidence>
<dbReference type="Pfam" id="PF07495">
    <property type="entry name" value="Y_Y_Y"/>
    <property type="match status" value="1"/>
</dbReference>
<keyword evidence="6" id="KW-1185">Reference proteome</keyword>
<evidence type="ECO:0000256" key="2">
    <source>
        <dbReference type="ARBA" id="ARBA00012438"/>
    </source>
</evidence>
<comment type="catalytic activity">
    <reaction evidence="1">
        <text>ATP + protein L-histidine = ADP + protein N-phospho-L-histidine.</text>
        <dbReference type="EC" id="2.7.13.3"/>
    </reaction>
</comment>
<reference evidence="5 6" key="1">
    <citation type="journal article" date="2016" name="Genome Announc.">
        <title>First Complete Genome Sequence of a Subdivision 6 Acidobacterium Strain.</title>
        <authorList>
            <person name="Huang S."/>
            <person name="Vieira S."/>
            <person name="Bunk B."/>
            <person name="Riedel T."/>
            <person name="Sproer C."/>
            <person name="Overmann J."/>
        </authorList>
    </citation>
    <scope>NUCLEOTIDE SEQUENCE [LARGE SCALE GENOMIC DNA]</scope>
    <source>
        <strain evidence="6">DSM 100886 HEG_-6_39</strain>
    </source>
</reference>
<evidence type="ECO:0000256" key="1">
    <source>
        <dbReference type="ARBA" id="ARBA00000085"/>
    </source>
</evidence>
<dbReference type="PANTHER" id="PTHR43065">
    <property type="entry name" value="SENSOR HISTIDINE KINASE"/>
    <property type="match status" value="1"/>
</dbReference>
<dbReference type="InterPro" id="IPR005467">
    <property type="entry name" value="His_kinase_dom"/>
</dbReference>
<dbReference type="InterPro" id="IPR011110">
    <property type="entry name" value="Reg_prop"/>
</dbReference>
<dbReference type="InterPro" id="IPR004358">
    <property type="entry name" value="Sig_transdc_His_kin-like_C"/>
</dbReference>
<dbReference type="CDD" id="cd00082">
    <property type="entry name" value="HisKA"/>
    <property type="match status" value="1"/>
</dbReference>
<dbReference type="Gene3D" id="2.60.40.10">
    <property type="entry name" value="Immunoglobulins"/>
    <property type="match status" value="1"/>
</dbReference>
<dbReference type="EC" id="2.7.13.3" evidence="2"/>
<dbReference type="Proteomes" id="UP000076079">
    <property type="component" value="Chromosome"/>
</dbReference>
<dbReference type="AlphaFoldDB" id="A0A143PJR2"/>
<dbReference type="InterPro" id="IPR003661">
    <property type="entry name" value="HisK_dim/P_dom"/>
</dbReference>
<dbReference type="InterPro" id="IPR003594">
    <property type="entry name" value="HATPase_dom"/>
</dbReference>
<dbReference type="PRINTS" id="PR00344">
    <property type="entry name" value="BCTRLSENSOR"/>
</dbReference>
<evidence type="ECO:0000256" key="3">
    <source>
        <dbReference type="ARBA" id="ARBA00022553"/>
    </source>
</evidence>
<dbReference type="SUPFAM" id="SSF47384">
    <property type="entry name" value="Homodimeric domain of signal transducing histidine kinase"/>
    <property type="match status" value="1"/>
</dbReference>
<evidence type="ECO:0000259" key="4">
    <source>
        <dbReference type="PROSITE" id="PS50109"/>
    </source>
</evidence>
<dbReference type="PROSITE" id="PS50109">
    <property type="entry name" value="HIS_KIN"/>
    <property type="match status" value="1"/>
</dbReference>
<dbReference type="Gene3D" id="2.130.10.10">
    <property type="entry name" value="YVTN repeat-like/Quinoprotein amine dehydrogenase"/>
    <property type="match status" value="3"/>
</dbReference>
<dbReference type="SUPFAM" id="SSF63829">
    <property type="entry name" value="Calcium-dependent phosphotriesterase"/>
    <property type="match status" value="2"/>
</dbReference>
<keyword evidence="5" id="KW-0808">Transferase</keyword>
<dbReference type="EMBL" id="CP015136">
    <property type="protein sequence ID" value="AMY08731.1"/>
    <property type="molecule type" value="Genomic_DNA"/>
</dbReference>
<dbReference type="KEGG" id="abac:LuPra_01935"/>
<dbReference type="InterPro" id="IPR013783">
    <property type="entry name" value="Ig-like_fold"/>
</dbReference>
<dbReference type="PANTHER" id="PTHR43065:SF42">
    <property type="entry name" value="TWO-COMPONENT SENSOR PPRA"/>
    <property type="match status" value="1"/>
</dbReference>